<dbReference type="Pfam" id="PF00089">
    <property type="entry name" value="Trypsin"/>
    <property type="match status" value="1"/>
</dbReference>
<dbReference type="EC" id="3.4.21.-" evidence="3"/>
<keyword evidence="4" id="KW-1185">Reference proteome</keyword>
<proteinExistence type="predicted"/>
<dbReference type="EMBL" id="JAMFLX010000003">
    <property type="protein sequence ID" value="MCL6268862.1"/>
    <property type="molecule type" value="Genomic_DNA"/>
</dbReference>
<evidence type="ECO:0000259" key="2">
    <source>
        <dbReference type="Pfam" id="PF00089"/>
    </source>
</evidence>
<feature type="domain" description="Peptidase S1" evidence="2">
    <location>
        <begin position="152"/>
        <end position="356"/>
    </location>
</feature>
<dbReference type="SUPFAM" id="SSF50494">
    <property type="entry name" value="Trypsin-like serine proteases"/>
    <property type="match status" value="1"/>
</dbReference>
<dbReference type="Gene3D" id="2.40.10.10">
    <property type="entry name" value="Trypsin-like serine proteases"/>
    <property type="match status" value="1"/>
</dbReference>
<dbReference type="Proteomes" id="UP001203338">
    <property type="component" value="Unassembled WGS sequence"/>
</dbReference>
<accession>A0ABT0PBV3</accession>
<dbReference type="PROSITE" id="PS00134">
    <property type="entry name" value="TRYPSIN_HIS"/>
    <property type="match status" value="1"/>
</dbReference>
<keyword evidence="3" id="KW-0378">Hydrolase</keyword>
<sequence length="384" mass="41598">MHAFAFEVIARILPAVCFFCSLIFIPQVDAHTPESLISGLKAGTLTLGEINDHLARSDITPDFEDQVHSRLKAHFSANNFNFIGLNRTLRDAADKQITLDQVLNAQPAKTGYRQHSKTNLPATSDQPSAIPFKVPVSEPPFSNSGKIVMRQGDNIIFCTAHLIAPGFLLTAAHCFGGDYDISQLVWYQAFDQGTFTNAIKPLWIAHNKNYDRAITNAESTIIQPTRQEEANAVDAGFDYVLFGIPQDNTQSQGNPIQCFNSGNSNWVSRTGLQIGYGATYGGNNELYATHVTIKDIIKDPDGPLAEQLGVWMTLYDGISLGEGASGGPFLFSNANETEMAISGSLTGSLTYDDGSTYQFGPTFLAGSNFARFIAAHGIPASGCK</sequence>
<evidence type="ECO:0000256" key="1">
    <source>
        <dbReference type="SAM" id="MobiDB-lite"/>
    </source>
</evidence>
<protein>
    <submittedName>
        <fullName evidence="3">Trypsin-like serine protease</fullName>
        <ecNumber evidence="3">3.4.21.-</ecNumber>
    </submittedName>
</protein>
<feature type="region of interest" description="Disordered" evidence="1">
    <location>
        <begin position="109"/>
        <end position="128"/>
    </location>
</feature>
<dbReference type="InterPro" id="IPR001254">
    <property type="entry name" value="Trypsin_dom"/>
</dbReference>
<dbReference type="RefSeq" id="WP_249697699.1">
    <property type="nucleotide sequence ID" value="NZ_JAMFLX010000003.1"/>
</dbReference>
<comment type="caution">
    <text evidence="3">The sequence shown here is derived from an EMBL/GenBank/DDBJ whole genome shotgun (WGS) entry which is preliminary data.</text>
</comment>
<dbReference type="InterPro" id="IPR043504">
    <property type="entry name" value="Peptidase_S1_PA_chymotrypsin"/>
</dbReference>
<dbReference type="InterPro" id="IPR018114">
    <property type="entry name" value="TRYPSIN_HIS"/>
</dbReference>
<evidence type="ECO:0000313" key="4">
    <source>
        <dbReference type="Proteomes" id="UP001203338"/>
    </source>
</evidence>
<dbReference type="InterPro" id="IPR009003">
    <property type="entry name" value="Peptidase_S1_PA"/>
</dbReference>
<dbReference type="GO" id="GO:0016787">
    <property type="term" value="F:hydrolase activity"/>
    <property type="evidence" value="ECO:0007669"/>
    <property type="project" value="UniProtKB-KW"/>
</dbReference>
<organism evidence="3 4">
    <name type="scientific">Parendozoicomonas callyspongiae</name>
    <dbReference type="NCBI Taxonomy" id="2942213"/>
    <lineage>
        <taxon>Bacteria</taxon>
        <taxon>Pseudomonadati</taxon>
        <taxon>Pseudomonadota</taxon>
        <taxon>Gammaproteobacteria</taxon>
        <taxon>Oceanospirillales</taxon>
        <taxon>Endozoicomonadaceae</taxon>
        <taxon>Parendozoicomonas</taxon>
    </lineage>
</organism>
<reference evidence="3 4" key="1">
    <citation type="submission" date="2022-05" db="EMBL/GenBank/DDBJ databases">
        <authorList>
            <person name="Park J.-S."/>
        </authorList>
    </citation>
    <scope>NUCLEOTIDE SEQUENCE [LARGE SCALE GENOMIC DNA]</scope>
    <source>
        <strain evidence="3 4">2012CJ34-2</strain>
    </source>
</reference>
<gene>
    <name evidence="3" type="ORF">M3P05_02715</name>
</gene>
<name>A0ABT0PBV3_9GAMM</name>
<evidence type="ECO:0000313" key="3">
    <source>
        <dbReference type="EMBL" id="MCL6268862.1"/>
    </source>
</evidence>
<feature type="compositionally biased region" description="Polar residues" evidence="1">
    <location>
        <begin position="117"/>
        <end position="127"/>
    </location>
</feature>